<reference evidence="1 2" key="1">
    <citation type="submission" date="2023-02" db="EMBL/GenBank/DDBJ databases">
        <title>LHISI_Scaffold_Assembly.</title>
        <authorList>
            <person name="Stuart O.P."/>
            <person name="Cleave R."/>
            <person name="Magrath M.J.L."/>
            <person name="Mikheyev A.S."/>
        </authorList>
    </citation>
    <scope>NUCLEOTIDE SEQUENCE [LARGE SCALE GENOMIC DNA]</scope>
    <source>
        <strain evidence="1">Daus_M_001</strain>
        <tissue evidence="1">Leg muscle</tissue>
    </source>
</reference>
<proteinExistence type="predicted"/>
<keyword evidence="2" id="KW-1185">Reference proteome</keyword>
<protein>
    <submittedName>
        <fullName evidence="1">Uncharacterized protein</fullName>
    </submittedName>
</protein>
<sequence>MWESCWTMPFVGWFSWGSPVSPNPFIPALFHTHLSHPHRLSRPRQGWRGEEIRNVSNVLWESSSIGFHMDRYYLSLLNIVREQLALMQSVLSTMDTAPHYTMCSFLKMESCWVGHHLQEDCSVLNEAHPEYSTTELTESDKGLLEIRIKCSKEHQIGEKDLAKRVKEIYYYDEANFYFEYTAKYPDEKLGIAKFCELFPKECITIKSRGIHSACVSTRHQMSNL</sequence>
<evidence type="ECO:0000313" key="1">
    <source>
        <dbReference type="EMBL" id="KAJ8896186.1"/>
    </source>
</evidence>
<name>A0ABQ9IHQ6_9NEOP</name>
<comment type="caution">
    <text evidence="1">The sequence shown here is derived from an EMBL/GenBank/DDBJ whole genome shotgun (WGS) entry which is preliminary data.</text>
</comment>
<accession>A0ABQ9IHQ6</accession>
<dbReference type="Proteomes" id="UP001159363">
    <property type="component" value="Chromosome 1"/>
</dbReference>
<gene>
    <name evidence="1" type="ORF">PR048_001529</name>
</gene>
<dbReference type="EMBL" id="JARBHB010000001">
    <property type="protein sequence ID" value="KAJ8896186.1"/>
    <property type="molecule type" value="Genomic_DNA"/>
</dbReference>
<organism evidence="1 2">
    <name type="scientific">Dryococelus australis</name>
    <dbReference type="NCBI Taxonomy" id="614101"/>
    <lineage>
        <taxon>Eukaryota</taxon>
        <taxon>Metazoa</taxon>
        <taxon>Ecdysozoa</taxon>
        <taxon>Arthropoda</taxon>
        <taxon>Hexapoda</taxon>
        <taxon>Insecta</taxon>
        <taxon>Pterygota</taxon>
        <taxon>Neoptera</taxon>
        <taxon>Polyneoptera</taxon>
        <taxon>Phasmatodea</taxon>
        <taxon>Verophasmatodea</taxon>
        <taxon>Anareolatae</taxon>
        <taxon>Phasmatidae</taxon>
        <taxon>Eurycanthinae</taxon>
        <taxon>Dryococelus</taxon>
    </lineage>
</organism>
<evidence type="ECO:0000313" key="2">
    <source>
        <dbReference type="Proteomes" id="UP001159363"/>
    </source>
</evidence>